<comment type="caution">
    <text evidence="3">The sequence shown here is derived from an EMBL/GenBank/DDBJ whole genome shotgun (WGS) entry which is preliminary data.</text>
</comment>
<evidence type="ECO:0000313" key="3">
    <source>
        <dbReference type="EMBL" id="MFD1221863.1"/>
    </source>
</evidence>
<keyword evidence="1" id="KW-0732">Signal</keyword>
<keyword evidence="4" id="KW-1185">Reference proteome</keyword>
<sequence length="1112" mass="119640">MKRIISTVISLSMVFAMVPGIAGAADAPKDSSSFSDLKDLDAASKAKFDEMLKAGIFDGVQDGLFGLKDKMTRAQFAKVAAQIFQLKTDMTLKTSSFTDVLSDDPSNGYALPYIEAISKAGITDGVGDGLFNPGGQVTKEQLAAFLIKGLKLDAKLKETKGVQDDTVSDWAKSYVALALENKLMSNGPGGKFEGSSPATRDLLVLSAYEARKLSAASKIETVTKVSIEKAEVTGAKTITVTLNGAIADTAKLNATVSRGSTAVPAAVKWSETKHQFAIVTESTMNEGTYTVKLEAVKDGGLTVDKGKADVTVQKETITTIDFISASDTIAQGNKITVSFKAVNQYNEQSDQPASRFDIRTSPDLTVQSSPKDQTFSIKIDDSFDRNDNIIFTISDPDKAVHATKNYRVGDRQSVAKIELGKLILKGTKKKLEAGDSATLEYKAYDQYGFLVTDLPTLRKETITYVTGADALESGTISEDSVRVDKGFGFFEDEDNDDRPDLKINTAHIDSRSKSADQEMTLAVTANASGQTATTKIVVTPLNVPYDISFGKLSATTLAWGDDDAYLPIEVKDKSGNVLSTDDVLQFVNDIRVYSTGTARVDIDSRIATEGVAKGKIRIGGLKVADEDTRKAGTLSIEVVVGNSDQKASFNTTVSEKRHPEQVYVSSEPKPKMLPSMTSFGVSTNNMLVENKMKLKFKDQYGEDFDKDYSGYEVDLSLKRTGGTVTNAVYFSKGSFTGTPTWVLAADEASSKYTSQLTFKGDDTRAEGYSAPSTSIKAIRDTDLTFTPIPGDTNEATYQMTAKLYKVDAKNSTTRSEVSTVTRTVDLLQAKEADKLKYSLKAFANGLVATDELDFNTFASNPSASLAPFTLPIVKAPATDIDVLKGYFAGKIELSATNNSNENVALPNNLIQQISISGGAAVPIAKIKVDSFNFDAYGIMGTKEGTADVAVTFLPSNVTGTRIASLTKIPVKKEYPATASLTAGENGKAKEVWLSLLNNLSLHSGDSAVNGQTQRKKTFGDLKLKDQYGYTEYKNYGVYRSADFYGTKFAISNAKWSDPANPGVLRIDVDTKAGTGVYVYEPGPGGSRIISFTATVFSGNKSQSVDVYPDPEH</sequence>
<feature type="domain" description="SLH" evidence="2">
    <location>
        <begin position="30"/>
        <end position="94"/>
    </location>
</feature>
<feature type="chain" id="PRO_5047501989" evidence="1">
    <location>
        <begin position="25"/>
        <end position="1112"/>
    </location>
</feature>
<gene>
    <name evidence="3" type="ORF">ACFQ4B_17225</name>
</gene>
<dbReference type="EMBL" id="JBHTLU010000019">
    <property type="protein sequence ID" value="MFD1221863.1"/>
    <property type="molecule type" value="Genomic_DNA"/>
</dbReference>
<reference evidence="4" key="1">
    <citation type="journal article" date="2019" name="Int. J. Syst. Evol. Microbiol.">
        <title>The Global Catalogue of Microorganisms (GCM) 10K type strain sequencing project: providing services to taxonomists for standard genome sequencing and annotation.</title>
        <authorList>
            <consortium name="The Broad Institute Genomics Platform"/>
            <consortium name="The Broad Institute Genome Sequencing Center for Infectious Disease"/>
            <person name="Wu L."/>
            <person name="Ma J."/>
        </authorList>
    </citation>
    <scope>NUCLEOTIDE SEQUENCE [LARGE SCALE GENOMIC DNA]</scope>
    <source>
        <strain evidence="4">CCUG 53270</strain>
    </source>
</reference>
<organism evidence="3 4">
    <name type="scientific">Paenibacillus vulneris</name>
    <dbReference type="NCBI Taxonomy" id="1133364"/>
    <lineage>
        <taxon>Bacteria</taxon>
        <taxon>Bacillati</taxon>
        <taxon>Bacillota</taxon>
        <taxon>Bacilli</taxon>
        <taxon>Bacillales</taxon>
        <taxon>Paenibacillaceae</taxon>
        <taxon>Paenibacillus</taxon>
    </lineage>
</organism>
<proteinExistence type="predicted"/>
<feature type="domain" description="SLH" evidence="2">
    <location>
        <begin position="97"/>
        <end position="160"/>
    </location>
</feature>
<accession>A0ABW3UM57</accession>
<dbReference type="InterPro" id="IPR001119">
    <property type="entry name" value="SLH_dom"/>
</dbReference>
<name>A0ABW3UM57_9BACL</name>
<dbReference type="RefSeq" id="WP_345586088.1">
    <property type="nucleotide sequence ID" value="NZ_BAABJG010000003.1"/>
</dbReference>
<protein>
    <submittedName>
        <fullName evidence="3">S-layer homology domain-containing protein</fullName>
    </submittedName>
</protein>
<dbReference type="PROSITE" id="PS51272">
    <property type="entry name" value="SLH"/>
    <property type="match status" value="2"/>
</dbReference>
<feature type="signal peptide" evidence="1">
    <location>
        <begin position="1"/>
        <end position="24"/>
    </location>
</feature>
<dbReference type="Proteomes" id="UP001597180">
    <property type="component" value="Unassembled WGS sequence"/>
</dbReference>
<evidence type="ECO:0000256" key="1">
    <source>
        <dbReference type="SAM" id="SignalP"/>
    </source>
</evidence>
<dbReference type="Pfam" id="PF00395">
    <property type="entry name" value="SLH"/>
    <property type="match status" value="3"/>
</dbReference>
<evidence type="ECO:0000259" key="2">
    <source>
        <dbReference type="PROSITE" id="PS51272"/>
    </source>
</evidence>
<evidence type="ECO:0000313" key="4">
    <source>
        <dbReference type="Proteomes" id="UP001597180"/>
    </source>
</evidence>